<dbReference type="InterPro" id="IPR016032">
    <property type="entry name" value="Sig_transdc_resp-reg_C-effctor"/>
</dbReference>
<feature type="domain" description="HTH luxR-type" evidence="4">
    <location>
        <begin position="176"/>
        <end position="241"/>
    </location>
</feature>
<gene>
    <name evidence="6" type="ORF">GKJPGBOP_04379</name>
</gene>
<dbReference type="InterPro" id="IPR000792">
    <property type="entry name" value="Tscrpt_reg_LuxR_C"/>
</dbReference>
<dbReference type="InterPro" id="IPR039420">
    <property type="entry name" value="WalR-like"/>
</dbReference>
<dbReference type="PROSITE" id="PS50110">
    <property type="entry name" value="RESPONSE_REGULATORY"/>
    <property type="match status" value="1"/>
</dbReference>
<keyword evidence="7" id="KW-1185">Reference proteome</keyword>
<evidence type="ECO:0000313" key="7">
    <source>
        <dbReference type="Proteomes" id="UP000286746"/>
    </source>
</evidence>
<dbReference type="InterPro" id="IPR001789">
    <property type="entry name" value="Sig_transdc_resp-reg_receiver"/>
</dbReference>
<dbReference type="Pfam" id="PF00072">
    <property type="entry name" value="Response_reg"/>
    <property type="match status" value="1"/>
</dbReference>
<dbReference type="AlphaFoldDB" id="A0A401W5Q4"/>
<dbReference type="SMART" id="SM00421">
    <property type="entry name" value="HTH_LUXR"/>
    <property type="match status" value="1"/>
</dbReference>
<feature type="domain" description="Response regulatory" evidence="5">
    <location>
        <begin position="45"/>
        <end position="161"/>
    </location>
</feature>
<feature type="modified residue" description="4-aspartylphosphate" evidence="2">
    <location>
        <position position="96"/>
    </location>
</feature>
<dbReference type="Gene3D" id="3.40.50.2300">
    <property type="match status" value="1"/>
</dbReference>
<dbReference type="PANTHER" id="PTHR43214">
    <property type="entry name" value="TWO-COMPONENT RESPONSE REGULATOR"/>
    <property type="match status" value="1"/>
</dbReference>
<evidence type="ECO:0000256" key="2">
    <source>
        <dbReference type="PROSITE-ProRule" id="PRU00169"/>
    </source>
</evidence>
<evidence type="ECO:0000259" key="4">
    <source>
        <dbReference type="PROSITE" id="PS50043"/>
    </source>
</evidence>
<feature type="compositionally biased region" description="Low complexity" evidence="3">
    <location>
        <begin position="20"/>
        <end position="37"/>
    </location>
</feature>
<feature type="compositionally biased region" description="Gly residues" evidence="3">
    <location>
        <begin position="8"/>
        <end position="19"/>
    </location>
</feature>
<dbReference type="InterPro" id="IPR011006">
    <property type="entry name" value="CheY-like_superfamily"/>
</dbReference>
<dbReference type="Pfam" id="PF00196">
    <property type="entry name" value="GerE"/>
    <property type="match status" value="1"/>
</dbReference>
<dbReference type="PRINTS" id="PR00038">
    <property type="entry name" value="HTHLUXR"/>
</dbReference>
<dbReference type="SMART" id="SM00448">
    <property type="entry name" value="REC"/>
    <property type="match status" value="1"/>
</dbReference>
<evidence type="ECO:0000259" key="5">
    <source>
        <dbReference type="PROSITE" id="PS50110"/>
    </source>
</evidence>
<name>A0A401W5Q4_STREY</name>
<feature type="region of interest" description="Disordered" evidence="3">
    <location>
        <begin position="1"/>
        <end position="37"/>
    </location>
</feature>
<protein>
    <submittedName>
        <fullName evidence="6">DNA-binding response regulator</fullName>
    </submittedName>
</protein>
<keyword evidence="1 6" id="KW-0238">DNA-binding</keyword>
<dbReference type="Proteomes" id="UP000286746">
    <property type="component" value="Unassembled WGS sequence"/>
</dbReference>
<dbReference type="SUPFAM" id="SSF52172">
    <property type="entry name" value="CheY-like"/>
    <property type="match status" value="1"/>
</dbReference>
<proteinExistence type="predicted"/>
<dbReference type="GO" id="GO:0000160">
    <property type="term" value="P:phosphorelay signal transduction system"/>
    <property type="evidence" value="ECO:0007669"/>
    <property type="project" value="InterPro"/>
</dbReference>
<comment type="caution">
    <text evidence="6">The sequence shown here is derived from an EMBL/GenBank/DDBJ whole genome shotgun (WGS) entry which is preliminary data.</text>
</comment>
<dbReference type="PANTHER" id="PTHR43214:SF42">
    <property type="entry name" value="TRANSCRIPTIONAL REGULATORY PROTEIN DESR"/>
    <property type="match status" value="1"/>
</dbReference>
<evidence type="ECO:0000256" key="1">
    <source>
        <dbReference type="ARBA" id="ARBA00023125"/>
    </source>
</evidence>
<accession>A0A401W5Q4</accession>
<dbReference type="EMBL" id="BHZD01000001">
    <property type="protein sequence ID" value="GCD44677.1"/>
    <property type="molecule type" value="Genomic_DNA"/>
</dbReference>
<evidence type="ECO:0000313" key="6">
    <source>
        <dbReference type="EMBL" id="GCD44677.1"/>
    </source>
</evidence>
<dbReference type="PROSITE" id="PS50043">
    <property type="entry name" value="HTH_LUXR_2"/>
    <property type="match status" value="1"/>
</dbReference>
<keyword evidence="2" id="KW-0597">Phosphoprotein</keyword>
<sequence>MGERVPGVPGGEGGRGPGTDAGAHGDPAAGPAKAPEAAGAPAPLRVLLADDEHLIRGALAALLALEDDLQVVAEAASGPEALAMALAQRPDIAVLDLQMPGLDGVAVATSLRTRLPGCRTMIVTSHGRPGHLKRALEAGVRGFVPKTVSAQRLAEIIRSVHAGNRYVDPELAADAISAGDSPLTVREAEVLEYAENGAPIAEIAERAALSPGTVRNYLSSAAAKLCAENRHAAARIARARGWL</sequence>
<dbReference type="GO" id="GO:0006355">
    <property type="term" value="P:regulation of DNA-templated transcription"/>
    <property type="evidence" value="ECO:0007669"/>
    <property type="project" value="InterPro"/>
</dbReference>
<dbReference type="SUPFAM" id="SSF46894">
    <property type="entry name" value="C-terminal effector domain of the bipartite response regulators"/>
    <property type="match status" value="1"/>
</dbReference>
<organism evidence="6 7">
    <name type="scientific">Streptomyces paromomycinus</name>
    <name type="common">Streptomyces rimosus subsp. paromomycinus</name>
    <dbReference type="NCBI Taxonomy" id="92743"/>
    <lineage>
        <taxon>Bacteria</taxon>
        <taxon>Bacillati</taxon>
        <taxon>Actinomycetota</taxon>
        <taxon>Actinomycetes</taxon>
        <taxon>Kitasatosporales</taxon>
        <taxon>Streptomycetaceae</taxon>
        <taxon>Streptomyces</taxon>
    </lineage>
</organism>
<evidence type="ECO:0000256" key="3">
    <source>
        <dbReference type="SAM" id="MobiDB-lite"/>
    </source>
</evidence>
<dbReference type="GO" id="GO:0003677">
    <property type="term" value="F:DNA binding"/>
    <property type="evidence" value="ECO:0007669"/>
    <property type="project" value="UniProtKB-KW"/>
</dbReference>
<reference evidence="6 7" key="1">
    <citation type="submission" date="2018-11" db="EMBL/GenBank/DDBJ databases">
        <title>Whole genome sequence of Streptomyces paromomycinus NBRC 15454(T).</title>
        <authorList>
            <person name="Komaki H."/>
            <person name="Tamura T."/>
        </authorList>
    </citation>
    <scope>NUCLEOTIDE SEQUENCE [LARGE SCALE GENOMIC DNA]</scope>
    <source>
        <strain evidence="6 7">NBRC 15454</strain>
    </source>
</reference>